<reference evidence="1" key="1">
    <citation type="submission" date="2022-04" db="EMBL/GenBank/DDBJ databases">
        <title>Genome of the entomopathogenic fungus Entomophthora muscae.</title>
        <authorList>
            <person name="Elya C."/>
            <person name="Lovett B.R."/>
            <person name="Lee E."/>
            <person name="Macias A.M."/>
            <person name="Hajek A.E."/>
            <person name="De Bivort B.L."/>
            <person name="Kasson M.T."/>
            <person name="De Fine Licht H.H."/>
            <person name="Stajich J.E."/>
        </authorList>
    </citation>
    <scope>NUCLEOTIDE SEQUENCE</scope>
    <source>
        <strain evidence="1">Berkeley</strain>
    </source>
</reference>
<evidence type="ECO:0000313" key="1">
    <source>
        <dbReference type="EMBL" id="KAJ9079313.1"/>
    </source>
</evidence>
<protein>
    <submittedName>
        <fullName evidence="1">Uncharacterized protein</fullName>
    </submittedName>
</protein>
<keyword evidence="2" id="KW-1185">Reference proteome</keyword>
<dbReference type="EMBL" id="QTSX02001783">
    <property type="protein sequence ID" value="KAJ9079313.1"/>
    <property type="molecule type" value="Genomic_DNA"/>
</dbReference>
<gene>
    <name evidence="1" type="ORF">DSO57_1036732</name>
</gene>
<evidence type="ECO:0000313" key="2">
    <source>
        <dbReference type="Proteomes" id="UP001165960"/>
    </source>
</evidence>
<comment type="caution">
    <text evidence="1">The sequence shown here is derived from an EMBL/GenBank/DDBJ whole genome shotgun (WGS) entry which is preliminary data.</text>
</comment>
<proteinExistence type="predicted"/>
<organism evidence="1 2">
    <name type="scientific">Entomophthora muscae</name>
    <dbReference type="NCBI Taxonomy" id="34485"/>
    <lineage>
        <taxon>Eukaryota</taxon>
        <taxon>Fungi</taxon>
        <taxon>Fungi incertae sedis</taxon>
        <taxon>Zoopagomycota</taxon>
        <taxon>Entomophthoromycotina</taxon>
        <taxon>Entomophthoromycetes</taxon>
        <taxon>Entomophthorales</taxon>
        <taxon>Entomophthoraceae</taxon>
        <taxon>Entomophthora</taxon>
    </lineage>
</organism>
<dbReference type="Proteomes" id="UP001165960">
    <property type="component" value="Unassembled WGS sequence"/>
</dbReference>
<accession>A0ACC2TX27</accession>
<sequence length="98" mass="10803">MPKLPSIRELFSESFLVAAGIHFKPPPSSRLTSIDYTSSTPGISPLPITTSDRITSLTTCPSECVTGHTFSSTFSNYDSDDDYMFSQDTYFDPFSITT</sequence>
<name>A0ACC2TX27_9FUNG</name>